<organism evidence="3 4">
    <name type="scientific">Rhizophagus irregularis</name>
    <dbReference type="NCBI Taxonomy" id="588596"/>
    <lineage>
        <taxon>Eukaryota</taxon>
        <taxon>Fungi</taxon>
        <taxon>Fungi incertae sedis</taxon>
        <taxon>Mucoromycota</taxon>
        <taxon>Glomeromycotina</taxon>
        <taxon>Glomeromycetes</taxon>
        <taxon>Glomerales</taxon>
        <taxon>Glomeraceae</taxon>
        <taxon>Rhizophagus</taxon>
    </lineage>
</organism>
<evidence type="ECO:0000313" key="3">
    <source>
        <dbReference type="EMBL" id="PKB93546.1"/>
    </source>
</evidence>
<name>A0A2I1FF79_9GLOM</name>
<comment type="caution">
    <text evidence="3">The sequence shown here is derived from an EMBL/GenBank/DDBJ whole genome shotgun (WGS) entry which is preliminary data.</text>
</comment>
<proteinExistence type="predicted"/>
<dbReference type="AlphaFoldDB" id="A0A2I1FF79"/>
<reference evidence="3 4" key="1">
    <citation type="submission" date="2016-04" db="EMBL/GenBank/DDBJ databases">
        <title>Genome analyses suggest a sexual origin of heterokaryosis in a supposedly ancient asexual fungus.</title>
        <authorList>
            <person name="Ropars J."/>
            <person name="Sedzielewska K."/>
            <person name="Noel J."/>
            <person name="Charron P."/>
            <person name="Farinelli L."/>
            <person name="Marton T."/>
            <person name="Kruger M."/>
            <person name="Pelin A."/>
            <person name="Brachmann A."/>
            <person name="Corradi N."/>
        </authorList>
    </citation>
    <scope>NUCLEOTIDE SEQUENCE [LARGE SCALE GENOMIC DNA]</scope>
    <source>
        <strain evidence="3 4">A5</strain>
    </source>
</reference>
<reference evidence="3 4" key="2">
    <citation type="submission" date="2017-09" db="EMBL/GenBank/DDBJ databases">
        <title>Extensive intraspecific genome diversity in a model arbuscular mycorrhizal fungus.</title>
        <authorList>
            <person name="Chen E.C."/>
            <person name="Morin E."/>
            <person name="Beaudet D."/>
            <person name="Noel J."/>
            <person name="Ndikumana S."/>
            <person name="Charron P."/>
            <person name="St-Onge C."/>
            <person name="Giorgi J."/>
            <person name="Grigoriev I.V."/>
            <person name="Roux C."/>
            <person name="Martin F.M."/>
            <person name="Corradi N."/>
        </authorList>
    </citation>
    <scope>NUCLEOTIDE SEQUENCE [LARGE SCALE GENOMIC DNA]</scope>
    <source>
        <strain evidence="3 4">A5</strain>
    </source>
</reference>
<dbReference type="VEuPathDB" id="FungiDB:RhiirA1_476074"/>
<dbReference type="PANTHER" id="PTHR47718">
    <property type="entry name" value="OS01G0519700 PROTEIN"/>
    <property type="match status" value="1"/>
</dbReference>
<reference evidence="2" key="3">
    <citation type="submission" date="2020-05" db="EMBL/GenBank/DDBJ databases">
        <authorList>
            <person name="Rincon C."/>
            <person name="Sanders R I."/>
            <person name="Robbins C."/>
            <person name="Chaturvedi A."/>
        </authorList>
    </citation>
    <scope>NUCLEOTIDE SEQUENCE</scope>
    <source>
        <strain evidence="2">CHB12</strain>
    </source>
</reference>
<dbReference type="EMBL" id="CAGKOT010000001">
    <property type="protein sequence ID" value="CAB5293695.1"/>
    <property type="molecule type" value="Genomic_DNA"/>
</dbReference>
<evidence type="ECO:0000313" key="4">
    <source>
        <dbReference type="Proteomes" id="UP000232722"/>
    </source>
</evidence>
<evidence type="ECO:0000313" key="2">
    <source>
        <dbReference type="EMBL" id="CAB5293695.1"/>
    </source>
</evidence>
<dbReference type="Proteomes" id="UP000684084">
    <property type="component" value="Unassembled WGS sequence"/>
</dbReference>
<dbReference type="OrthoDB" id="2339870at2759"/>
<sequence>MDPKLFVDNDIDLKSFIDDETDESDRPDEPSDSLKLTSGLTFTDWEDFKSWLHRFASKEGFSYKIRISETIQGVMRRATYECAKSGSHNPQTTSDPTKQRNAHFQQTLCSWKLNVTRSKTGVVKVNSFNNEHNHPLILLIQEIAPRFQKLTKEMLADIEKYVIKGRMDSVSIYPLSRHDYLDQPILRLLAET</sequence>
<gene>
    <name evidence="2" type="ORF">CHRIB12_LOCUS287</name>
    <name evidence="3" type="ORF">RhiirA5_440984</name>
</gene>
<accession>A0A2I1FF79</accession>
<dbReference type="Proteomes" id="UP000232722">
    <property type="component" value="Unassembled WGS sequence"/>
</dbReference>
<evidence type="ECO:0000259" key="1">
    <source>
        <dbReference type="Pfam" id="PF03101"/>
    </source>
</evidence>
<dbReference type="InterPro" id="IPR004330">
    <property type="entry name" value="FAR1_DNA_bnd_dom"/>
</dbReference>
<dbReference type="Pfam" id="PF03101">
    <property type="entry name" value="FAR1"/>
    <property type="match status" value="1"/>
</dbReference>
<dbReference type="VEuPathDB" id="FungiDB:FUN_004722"/>
<feature type="domain" description="FAR1" evidence="1">
    <location>
        <begin position="53"/>
        <end position="136"/>
    </location>
</feature>
<dbReference type="EMBL" id="LLXJ01007783">
    <property type="protein sequence ID" value="PKB93546.1"/>
    <property type="molecule type" value="Genomic_DNA"/>
</dbReference>
<protein>
    <recommendedName>
        <fullName evidence="1">FAR1 domain-containing protein</fullName>
    </recommendedName>
</protein>
<dbReference type="VEuPathDB" id="FungiDB:RhiirFUN_007564"/>